<accession>A0A387HME5</accession>
<feature type="region of interest" description="Disordered" evidence="1">
    <location>
        <begin position="1"/>
        <end position="51"/>
    </location>
</feature>
<sequence>MSPRLHPPLEGQPAATGPHAAEPAPARPVVGAPKGVARRASASSVRFSRHNYDDGRRPVAWLHICAPRGAVPTATSKCLCGRDRSAVGYRRVLALIDDHTAHLDRCPLCASREGRNAA</sequence>
<gene>
    <name evidence="2" type="ORF">DWB77_03625</name>
</gene>
<evidence type="ECO:0000313" key="2">
    <source>
        <dbReference type="EMBL" id="AYG81477.1"/>
    </source>
</evidence>
<organism evidence="2 3">
    <name type="scientific">Streptomyces hundungensis</name>
    <dbReference type="NCBI Taxonomy" id="1077946"/>
    <lineage>
        <taxon>Bacteria</taxon>
        <taxon>Bacillati</taxon>
        <taxon>Actinomycetota</taxon>
        <taxon>Actinomycetes</taxon>
        <taxon>Kitasatosporales</taxon>
        <taxon>Streptomycetaceae</taxon>
        <taxon>Streptomyces</taxon>
    </lineage>
</organism>
<keyword evidence="3" id="KW-1185">Reference proteome</keyword>
<evidence type="ECO:0000256" key="1">
    <source>
        <dbReference type="SAM" id="MobiDB-lite"/>
    </source>
</evidence>
<dbReference type="EMBL" id="CP032698">
    <property type="protein sequence ID" value="AYG81477.1"/>
    <property type="molecule type" value="Genomic_DNA"/>
</dbReference>
<dbReference type="Proteomes" id="UP000271554">
    <property type="component" value="Chromosome"/>
</dbReference>
<evidence type="ECO:0000313" key="3">
    <source>
        <dbReference type="Proteomes" id="UP000271554"/>
    </source>
</evidence>
<protein>
    <submittedName>
        <fullName evidence="2">Uncharacterized protein</fullName>
    </submittedName>
</protein>
<name>A0A387HME5_9ACTN</name>
<reference evidence="2 3" key="1">
    <citation type="submission" date="2018-10" db="EMBL/GenBank/DDBJ databases">
        <title>Relationship between Morphology and Antimicrobial Activity in Streptomyces.</title>
        <authorList>
            <person name="Kang H.J."/>
            <person name="Kim S.B."/>
        </authorList>
    </citation>
    <scope>NUCLEOTIDE SEQUENCE [LARGE SCALE GENOMIC DNA]</scope>
    <source>
        <strain evidence="2 3">BH38</strain>
    </source>
</reference>
<dbReference type="AlphaFoldDB" id="A0A387HME5"/>
<dbReference type="KEGG" id="shun:DWB77_03625"/>
<proteinExistence type="predicted"/>